<keyword evidence="3" id="KW-0012">Acyltransferase</keyword>
<gene>
    <name evidence="4" type="ORF">ACFYKT_16270</name>
</gene>
<name>A0ABW6K2T8_9BACI</name>
<accession>A0ABW6K2T8</accession>
<evidence type="ECO:0000256" key="3">
    <source>
        <dbReference type="ARBA" id="ARBA00023315"/>
    </source>
</evidence>
<comment type="caution">
    <text evidence="4">The sequence shown here is derived from an EMBL/GenBank/DDBJ whole genome shotgun (WGS) entry which is preliminary data.</text>
</comment>
<keyword evidence="5" id="KW-1185">Reference proteome</keyword>
<dbReference type="Proteomes" id="UP001601058">
    <property type="component" value="Unassembled WGS sequence"/>
</dbReference>
<proteinExistence type="inferred from homology"/>
<reference evidence="4 5" key="1">
    <citation type="submission" date="2024-08" db="EMBL/GenBank/DDBJ databases">
        <title>Two novel Cytobacillus novel species.</title>
        <authorList>
            <person name="Liu G."/>
        </authorList>
    </citation>
    <scope>NUCLEOTIDE SEQUENCE [LARGE SCALE GENOMIC DNA]</scope>
    <source>
        <strain evidence="4 5">FJAT-53684</strain>
    </source>
</reference>
<evidence type="ECO:0000256" key="1">
    <source>
        <dbReference type="ARBA" id="ARBA00022679"/>
    </source>
</evidence>
<keyword evidence="2" id="KW-0749">Sporulation</keyword>
<dbReference type="RefSeq" id="WP_389221779.1">
    <property type="nucleotide sequence ID" value="NZ_JBIACJ010000009.1"/>
</dbReference>
<dbReference type="InterPro" id="IPR020916">
    <property type="entry name" value="Gln_gamma-glutamylTfrase_bac"/>
</dbReference>
<evidence type="ECO:0000313" key="4">
    <source>
        <dbReference type="EMBL" id="MFE8697897.1"/>
    </source>
</evidence>
<keyword evidence="1" id="KW-0808">Transferase</keyword>
<dbReference type="EMBL" id="JBIACJ010000009">
    <property type="protein sequence ID" value="MFE8697897.1"/>
    <property type="molecule type" value="Genomic_DNA"/>
</dbReference>
<dbReference type="Pfam" id="PF20085">
    <property type="entry name" value="TGL"/>
    <property type="match status" value="1"/>
</dbReference>
<evidence type="ECO:0000313" key="5">
    <source>
        <dbReference type="Proteomes" id="UP001601058"/>
    </source>
</evidence>
<sequence length="244" mass="28020">MIVITNYGQKPPIDRFQGVQREIYLALENSPLIHSYDSLHELLFDIQLRANIISAARQLHDSKVSFAPFNTSKFNPKIWKKTKYGYLLDPAVLPSDAIKDIFNNGEEYAFECSTAIVVIFYKAVLDSIATSYFNTLFQRLLVWDWNYDQDLSIITKEGRDFIPGDVVYFYNPDFAHPVWTGENTVFLGSGLYFGHGIGIETADGMIEALNTLRKENSTQSAYLISQHSRLNPKYLSQFTRYRLT</sequence>
<organism evidence="4 5">
    <name type="scientific">Cytobacillus mangrovibacter</name>
    <dbReference type="NCBI Taxonomy" id="3299024"/>
    <lineage>
        <taxon>Bacteria</taxon>
        <taxon>Bacillati</taxon>
        <taxon>Bacillota</taxon>
        <taxon>Bacilli</taxon>
        <taxon>Bacillales</taxon>
        <taxon>Bacillaceae</taxon>
        <taxon>Cytobacillus</taxon>
    </lineage>
</organism>
<dbReference type="HAMAP" id="MF_00727">
    <property type="entry name" value="Tgl"/>
    <property type="match status" value="1"/>
</dbReference>
<protein>
    <submittedName>
        <fullName evidence="4">Protein-glutamine gamma-glutamyltransferase</fullName>
    </submittedName>
</protein>
<evidence type="ECO:0000256" key="2">
    <source>
        <dbReference type="ARBA" id="ARBA00022969"/>
    </source>
</evidence>